<sequence>MCFTSYSQNKQISYSSVNGLVTYDNGSGTKADIGAKLYIIPCKYFKQDIELKNDSIQMGYESLLQYIKWKELVGQEQAIAKLKEYDFYISAEEQIRREGELAICLVDILKSNKVKYSCTIDNTGKYKTTIPYGNYYFIFKSANKSVDKSILNGRGTYNIYKIELYSKYKDISTSFNADYH</sequence>
<evidence type="ECO:0000313" key="2">
    <source>
        <dbReference type="Proteomes" id="UP000462376"/>
    </source>
</evidence>
<proteinExistence type="predicted"/>
<dbReference type="RefSeq" id="WP_151882914.1">
    <property type="nucleotide sequence ID" value="NZ_WCTL01000037.1"/>
</dbReference>
<evidence type="ECO:0000313" key="1">
    <source>
        <dbReference type="EMBL" id="KAB4228640.1"/>
    </source>
</evidence>
<dbReference type="EMBL" id="WCTL01000037">
    <property type="protein sequence ID" value="KAB4228640.1"/>
    <property type="molecule type" value="Genomic_DNA"/>
</dbReference>
<dbReference type="AlphaFoldDB" id="A0A7J5HTX4"/>
<gene>
    <name evidence="1" type="ORF">GAP47_21440</name>
</gene>
<name>A0A7J5HTX4_BACUN</name>
<dbReference type="Proteomes" id="UP000462376">
    <property type="component" value="Unassembled WGS sequence"/>
</dbReference>
<protein>
    <submittedName>
        <fullName evidence="1">Uncharacterized protein</fullName>
    </submittedName>
</protein>
<accession>A0A7J5HTX4</accession>
<reference evidence="1 2" key="1">
    <citation type="journal article" date="2019" name="Nat. Med.">
        <title>A library of human gut bacterial isolates paired with longitudinal multiomics data enables mechanistic microbiome research.</title>
        <authorList>
            <person name="Poyet M."/>
            <person name="Groussin M."/>
            <person name="Gibbons S.M."/>
            <person name="Avila-Pacheco J."/>
            <person name="Jiang X."/>
            <person name="Kearney S.M."/>
            <person name="Perrotta A.R."/>
            <person name="Berdy B."/>
            <person name="Zhao S."/>
            <person name="Lieberman T.D."/>
            <person name="Swanson P.K."/>
            <person name="Smith M."/>
            <person name="Roesemann S."/>
            <person name="Alexander J.E."/>
            <person name="Rich S.A."/>
            <person name="Livny J."/>
            <person name="Vlamakis H."/>
            <person name="Clish C."/>
            <person name="Bullock K."/>
            <person name="Deik A."/>
            <person name="Scott J."/>
            <person name="Pierce K.A."/>
            <person name="Xavier R.J."/>
            <person name="Alm E.J."/>
        </authorList>
    </citation>
    <scope>NUCLEOTIDE SEQUENCE [LARGE SCALE GENOMIC DNA]</scope>
    <source>
        <strain evidence="1 2">BIOML-A5</strain>
    </source>
</reference>
<organism evidence="1 2">
    <name type="scientific">Bacteroides uniformis</name>
    <dbReference type="NCBI Taxonomy" id="820"/>
    <lineage>
        <taxon>Bacteria</taxon>
        <taxon>Pseudomonadati</taxon>
        <taxon>Bacteroidota</taxon>
        <taxon>Bacteroidia</taxon>
        <taxon>Bacteroidales</taxon>
        <taxon>Bacteroidaceae</taxon>
        <taxon>Bacteroides</taxon>
    </lineage>
</organism>
<comment type="caution">
    <text evidence="1">The sequence shown here is derived from an EMBL/GenBank/DDBJ whole genome shotgun (WGS) entry which is preliminary data.</text>
</comment>